<comment type="caution">
    <text evidence="9">The sequence shown here is derived from an EMBL/GenBank/DDBJ whole genome shotgun (WGS) entry which is preliminary data.</text>
</comment>
<dbReference type="GO" id="GO:0016491">
    <property type="term" value="F:oxidoreductase activity"/>
    <property type="evidence" value="ECO:0007669"/>
    <property type="project" value="UniProtKB-KW"/>
</dbReference>
<evidence type="ECO:0000256" key="7">
    <source>
        <dbReference type="SAM" id="SignalP"/>
    </source>
</evidence>
<evidence type="ECO:0000256" key="6">
    <source>
        <dbReference type="SAM" id="MobiDB-lite"/>
    </source>
</evidence>
<gene>
    <name evidence="9" type="ORF">DSM5745_04180</name>
</gene>
<evidence type="ECO:0000313" key="10">
    <source>
        <dbReference type="Proteomes" id="UP000256690"/>
    </source>
</evidence>
<dbReference type="GO" id="GO:0051537">
    <property type="term" value="F:2 iron, 2 sulfur cluster binding"/>
    <property type="evidence" value="ECO:0007669"/>
    <property type="project" value="UniProtKB-KW"/>
</dbReference>
<dbReference type="RefSeq" id="XP_026605192.1">
    <property type="nucleotide sequence ID" value="XM_026746196.1"/>
</dbReference>
<keyword evidence="1" id="KW-0001">2Fe-2S</keyword>
<protein>
    <recommendedName>
        <fullName evidence="8">Rieske domain-containing protein</fullName>
    </recommendedName>
</protein>
<name>A0A3D8SCN6_9EURO</name>
<dbReference type="AlphaFoldDB" id="A0A3D8SCN6"/>
<keyword evidence="5" id="KW-0411">Iron-sulfur</keyword>
<accession>A0A3D8SCN6</accession>
<evidence type="ECO:0000313" key="9">
    <source>
        <dbReference type="EMBL" id="RDW83854.1"/>
    </source>
</evidence>
<feature type="region of interest" description="Disordered" evidence="6">
    <location>
        <begin position="28"/>
        <end position="51"/>
    </location>
</feature>
<evidence type="ECO:0000256" key="1">
    <source>
        <dbReference type="ARBA" id="ARBA00022714"/>
    </source>
</evidence>
<dbReference type="InterPro" id="IPR017941">
    <property type="entry name" value="Rieske_2Fe-2S"/>
</dbReference>
<dbReference type="CDD" id="cd03469">
    <property type="entry name" value="Rieske_RO_Alpha_N"/>
    <property type="match status" value="1"/>
</dbReference>
<evidence type="ECO:0000259" key="8">
    <source>
        <dbReference type="PROSITE" id="PS51296"/>
    </source>
</evidence>
<organism evidence="9 10">
    <name type="scientific">Aspergillus mulundensis</name>
    <dbReference type="NCBI Taxonomy" id="1810919"/>
    <lineage>
        <taxon>Eukaryota</taxon>
        <taxon>Fungi</taxon>
        <taxon>Dikarya</taxon>
        <taxon>Ascomycota</taxon>
        <taxon>Pezizomycotina</taxon>
        <taxon>Eurotiomycetes</taxon>
        <taxon>Eurotiomycetidae</taxon>
        <taxon>Eurotiales</taxon>
        <taxon>Aspergillaceae</taxon>
        <taxon>Aspergillus</taxon>
        <taxon>Aspergillus subgen. Nidulantes</taxon>
    </lineage>
</organism>
<dbReference type="PANTHER" id="PTHR43756:SF6">
    <property type="entry name" value="CLUSTER-BINDING PROTEIN, PUTATIVE (AFU_ORTHOLOGUE AFUA_6G03920)-RELATED"/>
    <property type="match status" value="1"/>
</dbReference>
<evidence type="ECO:0000256" key="4">
    <source>
        <dbReference type="ARBA" id="ARBA00023004"/>
    </source>
</evidence>
<dbReference type="EMBL" id="PVWQ01000004">
    <property type="protein sequence ID" value="RDW83854.1"/>
    <property type="molecule type" value="Genomic_DNA"/>
</dbReference>
<dbReference type="Proteomes" id="UP000256690">
    <property type="component" value="Unassembled WGS sequence"/>
</dbReference>
<dbReference type="GeneID" id="38114550"/>
<dbReference type="STRING" id="1810919.A0A3D8SCN6"/>
<dbReference type="InterPro" id="IPR036922">
    <property type="entry name" value="Rieske_2Fe-2S_sf"/>
</dbReference>
<dbReference type="Pfam" id="PF00355">
    <property type="entry name" value="Rieske"/>
    <property type="match status" value="1"/>
</dbReference>
<feature type="signal peptide" evidence="7">
    <location>
        <begin position="1"/>
        <end position="22"/>
    </location>
</feature>
<keyword evidence="4" id="KW-0408">Iron</keyword>
<evidence type="ECO:0000256" key="2">
    <source>
        <dbReference type="ARBA" id="ARBA00022723"/>
    </source>
</evidence>
<dbReference type="InterPro" id="IPR001663">
    <property type="entry name" value="Rng_hydr_dOase-A"/>
</dbReference>
<dbReference type="SUPFAM" id="SSF50022">
    <property type="entry name" value="ISP domain"/>
    <property type="match status" value="1"/>
</dbReference>
<dbReference type="PROSITE" id="PS51296">
    <property type="entry name" value="RIESKE"/>
    <property type="match status" value="1"/>
</dbReference>
<dbReference type="PRINTS" id="PR00090">
    <property type="entry name" value="RNGDIOXGNASE"/>
</dbReference>
<dbReference type="PANTHER" id="PTHR43756">
    <property type="entry name" value="CHOLINE MONOOXYGENASE, CHLOROPLASTIC"/>
    <property type="match status" value="1"/>
</dbReference>
<keyword evidence="7" id="KW-0732">Signal</keyword>
<dbReference type="Gene3D" id="2.102.10.10">
    <property type="entry name" value="Rieske [2Fe-2S] iron-sulphur domain"/>
    <property type="match status" value="1"/>
</dbReference>
<dbReference type="GO" id="GO:0046872">
    <property type="term" value="F:metal ion binding"/>
    <property type="evidence" value="ECO:0007669"/>
    <property type="project" value="UniProtKB-KW"/>
</dbReference>
<evidence type="ECO:0000256" key="3">
    <source>
        <dbReference type="ARBA" id="ARBA00023002"/>
    </source>
</evidence>
<keyword evidence="3" id="KW-0560">Oxidoreductase</keyword>
<reference evidence="9 10" key="1">
    <citation type="journal article" date="2018" name="IMA Fungus">
        <title>IMA Genome-F 9: Draft genome sequence of Annulohypoxylon stygium, Aspergillus mulundensis, Berkeleyomyces basicola (syn. Thielaviopsis basicola), Ceratocystis smalleyi, two Cercospora beticola strains, Coleophoma cylindrospora, Fusarium fracticaudum, Phialophora cf. hyalina, and Morchella septimelata.</title>
        <authorList>
            <person name="Wingfield B.D."/>
            <person name="Bills G.F."/>
            <person name="Dong Y."/>
            <person name="Huang W."/>
            <person name="Nel W.J."/>
            <person name="Swalarsk-Parry B.S."/>
            <person name="Vaghefi N."/>
            <person name="Wilken P.M."/>
            <person name="An Z."/>
            <person name="de Beer Z.W."/>
            <person name="De Vos L."/>
            <person name="Chen L."/>
            <person name="Duong T.A."/>
            <person name="Gao Y."/>
            <person name="Hammerbacher A."/>
            <person name="Kikkert J.R."/>
            <person name="Li Y."/>
            <person name="Li H."/>
            <person name="Li K."/>
            <person name="Li Q."/>
            <person name="Liu X."/>
            <person name="Ma X."/>
            <person name="Naidoo K."/>
            <person name="Pethybridge S.J."/>
            <person name="Sun J."/>
            <person name="Steenkamp E.T."/>
            <person name="van der Nest M.A."/>
            <person name="van Wyk S."/>
            <person name="Wingfield M.J."/>
            <person name="Xiong C."/>
            <person name="Yue Q."/>
            <person name="Zhang X."/>
        </authorList>
    </citation>
    <scope>NUCLEOTIDE SEQUENCE [LARGE SCALE GENOMIC DNA]</scope>
    <source>
        <strain evidence="9 10">DSM 5745</strain>
    </source>
</reference>
<feature type="chain" id="PRO_5017634465" description="Rieske domain-containing protein" evidence="7">
    <location>
        <begin position="23"/>
        <end position="410"/>
    </location>
</feature>
<dbReference type="OrthoDB" id="426882at2759"/>
<keyword evidence="2" id="KW-0479">Metal-binding</keyword>
<sequence>MESIFPPLVAFFLAVVYLYRWASTPSTPIHPKASPKPPSQPEPEQTVTKEPGLPIDWLTSPALFELEKRAIFSKKWLPLALTPLFTKPGTYITSTPAGIPLFLIRSKDGQIRAFHNVCRHRAYPVTRPGRESGCSTVLSCRYHGWSYDSSGKLIKAPKFDGVEGFEKSANGLFGVGVKVRDGLVWVNLSIEGEGVDGKEEDMAKELGIDLGGSAWVGGGRLEGSFNWKMALQTTLLTDALGLGGIGTLPSCQSSIIQSMLGSFHWQREPKPRLSHLFPNMFLFPIPNSQCWVSLNILPLSERTTSVRYDLYSSSPENTNEKESGSLLSNLEERVKTLISELETKCQLGNSIFTSTLSDLQDLESSNTWSHILTLVKEHVKLEKSQGEAIYPAKREPRLNKRYEQAEQRSL</sequence>
<proteinExistence type="predicted"/>
<keyword evidence="10" id="KW-1185">Reference proteome</keyword>
<evidence type="ECO:0000256" key="5">
    <source>
        <dbReference type="ARBA" id="ARBA00023014"/>
    </source>
</evidence>
<feature type="domain" description="Rieske" evidence="8">
    <location>
        <begin position="76"/>
        <end position="186"/>
    </location>
</feature>